<dbReference type="Gene3D" id="3.40.366.10">
    <property type="entry name" value="Malonyl-Coenzyme A Acyl Carrier Protein, domain 2"/>
    <property type="match status" value="1"/>
</dbReference>
<dbReference type="SUPFAM" id="SSF53335">
    <property type="entry name" value="S-adenosyl-L-methionine-dependent methyltransferases"/>
    <property type="match status" value="1"/>
</dbReference>
<protein>
    <submittedName>
        <fullName evidence="13">Polyketide synthase</fullName>
    </submittedName>
</protein>
<dbReference type="InterPro" id="IPR013217">
    <property type="entry name" value="Methyltransf_12"/>
</dbReference>
<feature type="domain" description="PKS/mFAS DH" evidence="12">
    <location>
        <begin position="926"/>
        <end position="1234"/>
    </location>
</feature>
<dbReference type="PROSITE" id="PS52004">
    <property type="entry name" value="KS3_2"/>
    <property type="match status" value="1"/>
</dbReference>
<dbReference type="InterPro" id="IPR020807">
    <property type="entry name" value="PKS_DH"/>
</dbReference>
<dbReference type="Pfam" id="PF08242">
    <property type="entry name" value="Methyltransf_12"/>
    <property type="match status" value="1"/>
</dbReference>
<dbReference type="SMART" id="SM00823">
    <property type="entry name" value="PKS_PP"/>
    <property type="match status" value="1"/>
</dbReference>
<dbReference type="GO" id="GO:0004315">
    <property type="term" value="F:3-oxoacyl-[acyl-carrier-protein] synthase activity"/>
    <property type="evidence" value="ECO:0007669"/>
    <property type="project" value="InterPro"/>
</dbReference>
<dbReference type="SMART" id="SM00822">
    <property type="entry name" value="PKS_KR"/>
    <property type="match status" value="1"/>
</dbReference>
<dbReference type="InterPro" id="IPR013968">
    <property type="entry name" value="PKS_KR"/>
</dbReference>
<dbReference type="InterPro" id="IPR009081">
    <property type="entry name" value="PP-bd_ACP"/>
</dbReference>
<dbReference type="OrthoDB" id="329835at2759"/>
<dbReference type="InterPro" id="IPR029063">
    <property type="entry name" value="SAM-dependent_MTases_sf"/>
</dbReference>
<dbReference type="Gene3D" id="1.10.1200.10">
    <property type="entry name" value="ACP-like"/>
    <property type="match status" value="1"/>
</dbReference>
<dbReference type="GO" id="GO:0016491">
    <property type="term" value="F:oxidoreductase activity"/>
    <property type="evidence" value="ECO:0007669"/>
    <property type="project" value="UniProtKB-KW"/>
</dbReference>
<dbReference type="PROSITE" id="PS52019">
    <property type="entry name" value="PKS_MFAS_DH"/>
    <property type="match status" value="1"/>
</dbReference>
<evidence type="ECO:0000259" key="11">
    <source>
        <dbReference type="PROSITE" id="PS52004"/>
    </source>
</evidence>
<dbReference type="SUPFAM" id="SSF47336">
    <property type="entry name" value="ACP-like"/>
    <property type="match status" value="1"/>
</dbReference>
<dbReference type="InterPro" id="IPR050091">
    <property type="entry name" value="PKS_NRPS_Biosynth_Enz"/>
</dbReference>
<evidence type="ECO:0000256" key="6">
    <source>
        <dbReference type="ARBA" id="ARBA00023268"/>
    </source>
</evidence>
<dbReference type="Pfam" id="PF14765">
    <property type="entry name" value="PS-DH"/>
    <property type="match status" value="1"/>
</dbReference>
<dbReference type="SUPFAM" id="SSF51735">
    <property type="entry name" value="NAD(P)-binding Rossmann-fold domains"/>
    <property type="match status" value="2"/>
</dbReference>
<keyword evidence="7" id="KW-0012">Acyltransferase</keyword>
<evidence type="ECO:0000259" key="10">
    <source>
        <dbReference type="PROSITE" id="PS50075"/>
    </source>
</evidence>
<dbReference type="InterPro" id="IPR014031">
    <property type="entry name" value="Ketoacyl_synth_C"/>
</dbReference>
<dbReference type="InterPro" id="IPR056501">
    <property type="entry name" value="NAD-bd_HRPKS_sdrA"/>
</dbReference>
<feature type="active site" description="Proton acceptor; for dehydratase activity" evidence="8">
    <location>
        <position position="958"/>
    </location>
</feature>
<dbReference type="InterPro" id="IPR020841">
    <property type="entry name" value="PKS_Beta-ketoAc_synthase_dom"/>
</dbReference>
<proteinExistence type="predicted"/>
<evidence type="ECO:0000256" key="4">
    <source>
        <dbReference type="ARBA" id="ARBA00022857"/>
    </source>
</evidence>
<dbReference type="InterPro" id="IPR042104">
    <property type="entry name" value="PKS_dehydratase_sf"/>
</dbReference>
<dbReference type="PROSITE" id="PS00606">
    <property type="entry name" value="KS3_1"/>
    <property type="match status" value="1"/>
</dbReference>
<dbReference type="InterPro" id="IPR011032">
    <property type="entry name" value="GroES-like_sf"/>
</dbReference>
<dbReference type="InterPro" id="IPR032821">
    <property type="entry name" value="PKS_assoc"/>
</dbReference>
<dbReference type="Proteomes" id="UP000758603">
    <property type="component" value="Unassembled WGS sequence"/>
</dbReference>
<sequence length="2567" mass="281285">MSSPIDRGDPNAIAIVGMSCRFSGIASSPEGLWQMLTNGLTGWTNTADNRFNLNAFWHPQASLSGSFNARGLHLIKQDPALFDNGFFGISNIEAKAMDPQHRMMLEVAYEAFEDAGIAMTALKDSDTAVYCAVSHHDYEKILGRDAEVSPGYRFTGTGPSMLANRISYFFNLHGPSITLDTACSSGLVALHEACKSIRGGEVTQALVGGANLIIDPDQVDLISSLSFLSPHGRCYSFDSRAEGFGRGEGIAAVMLKSLDKALRDGDTIRAVIRGSSVVQDGRTSSITVPSGEIQARMMQRLYEQVGLDPSDTAYVEAHGTGTTLGDKIEASALRDTFCKNRDKSNLIVGSIKSNIGHTESVAGLAGLIKTVLILEKGYIPPNPTFVQPSEKLPIKDWNIEVPKCMIPWPENEIRRVSINSFGYGGTNGHAILEAAADYLGQSPARVQDNLDSSSRPRLFVLSHELESGIRETAANLKRFVTSLDETSQSLDSLAFSLNRRSVLNYRSFVTASTKKELLDSLASQATGEDRATSRPKPPKICFAFTGQGAQWAGMGRDLLDTNPFFAESMKRSQQILNVIGADWHLIEEISKDEHSRINEAAFSQPICTAIQIALVDLLASWNIHPVGVIGHSSGEIAAAYAAGMLSAEDALKIAYHRGRCVEVLKERYPDLRGAMLAAGISAANAQTYLLDQPINEKAVVACENSPSSVTISGDEKAVLAVQERLNEKKLFHRRLIVETAYHSHHMDLIRDDYMDSIKDINCTARRSSVQMVSSVNGEEVQDGVLGVDYWCNNLTSPVRFVDAVAGILEVIRSENKEPVAMVELGPHAALSGPIKQTIKAKSIQGVDYLSVLHRFQDGSKTALTAAGQLFQSGYLGLDLNVINNPYGTTDNRHLSDMPRYSWNHKTTHWSESRRSANYRSRKFPRHDLLGSFGLDSISDEPIWRNHLNLQRQPWLAGHAIGGLIIFPAAGYLAMVAEALKQVALSDGNPWKNLRLKFRNVNFGSALIISDTSTVETILALRSRTHGSSWREFHIFSVLNNGQSTEHCRGMVTTTSQGRQRDLTDETSTALVDQVKRENMIQIDPRNLYQELRTIGLQYTGVFAGQQQIRASKHGSVCRIPVPDVQSIMPAKYQQPHCIHPSTLDLCFQSVFPIMKTAGLLGSSTSVSFINSLDIHTDIPSKPGQELEVITNLRQYGNSKVIADTVVTHSRGGKSSMFMRVNGLVLASSGGFLHSGPSQRPEGESLTHQLKWSIDPDLAQSGAVVAHCQLGQTELMAQGNNHVCSEYAKHLIQKTLGSLSPHDEIKIEGHLLKFFQWLKSRNTTQNFESLSSSTTDIEEQVKRAGPIGEMLAHIGPHLAEILRGEVDALSLLQEDNHLEKLYSHGSYDRCNRQLAKYVQLLQFKNPNMRILEIDPGTANTTTPIIEALSTQVDCLGRPKFDKYTFADISTGSLEVAEQRREKFGGFIEFKKLDLDKQPIEQGFDLGSYDLVIATNAAHATRDIERSLNNVRALLKENGHLVLIEHTVPTLHTGLIFGMLPGWWLAADGRQEGPLHGISKWDECLRACGFSGTDINLPDYGNAEHEMNVLITSACQEPTPLCLGTKDLSQSLTNSPSYVKSPSTQSVTSDIASPRSATDSGPSTEDIYDDQIVQIVHGAAEESLAQHLSEIFRAEGIPAATVELKDLLPSDRLVVVLLESMEPFLATCADEDWQKVRQICSYAAGVLWITTGAAIETPKPMGALITGLSRTLRSENRSAKFVTADLEENSSAENRYEWDCRAAVNIFNIFRRSLYDYNPESMIEWEYAVRDGQILIPRVVEELQMNDYVRDSVSKFHPRLQSSLESGRALGLKIRVPGLLDTLYWADSEKHSRPVGPEEVRVELEFISLNFKDIMIAMGQLDGHSELLLEGSGKVVQVGDSLSSQFVIGDSVYVCDFDGLATTSNVHKSRVLRVPQNMGLDIPAATGIAYATAFYALVDRANLQAGETVLIHSGAGAVGQAAITLAQNVCKAGKIFVTVGSAEKREFIKNTFGIPDEHIFSSRGLDFYEGALRQTKGEGVDVLLNSLSGEALQKGVDLLAPLGRFVEIGKKDLLSFESRLEMRSLEKNTQFSTVDLTMLGRKRPDQLHGILDTVFSLLAQSQITTFGPIEARPLSKLEEVFRLMQSGQHMGKLLLKTNPVEPILVQPPKPAAVKLKSNFSYLVIGGTGGLGKQTLRLLANLGAKKLITISRSGLDGQTTKDMVEELSGRGVEVTVHKGSVLDKTFLESLKDRCRDHPIKGVIQGAMVLEDSRVEGMGYTQWRAAMEPKVFGTWNIHEVFGDSLDFFVLLSSIGGVIGSLGQGNYGAGNTFQDAVARYRAVLRLPGRSINVGLVEDAGYTAENEAAAEFMKRQGLTTYRLGEFLATIEEAIKNPVAATPNEAQLLCGLSRADPSSQDEAGILQRPDPKFSYIWRKSRGQERRDPSSTQVDVQAVLRCCGSAEEAVETTLTAIKTKLARLLAVLVDDIRVDRTLASHGVDSLIAIELRNWISTFLEAHVDSLELMSSIPFADLVALIAKRSCLVPPGIFAK</sequence>
<organism evidence="13 14">
    <name type="scientific">Truncatella angustata</name>
    <dbReference type="NCBI Taxonomy" id="152316"/>
    <lineage>
        <taxon>Eukaryota</taxon>
        <taxon>Fungi</taxon>
        <taxon>Dikarya</taxon>
        <taxon>Ascomycota</taxon>
        <taxon>Pezizomycotina</taxon>
        <taxon>Sordariomycetes</taxon>
        <taxon>Xylariomycetidae</taxon>
        <taxon>Amphisphaeriales</taxon>
        <taxon>Sporocadaceae</taxon>
        <taxon>Truncatella</taxon>
    </lineage>
</organism>
<dbReference type="SUPFAM" id="SSF50129">
    <property type="entry name" value="GroES-like"/>
    <property type="match status" value="1"/>
</dbReference>
<dbReference type="Pfam" id="PF16197">
    <property type="entry name" value="KAsynt_C_assoc"/>
    <property type="match status" value="1"/>
</dbReference>
<dbReference type="Gene3D" id="3.40.50.150">
    <property type="entry name" value="Vaccinia Virus protein VP39"/>
    <property type="match status" value="1"/>
</dbReference>
<feature type="domain" description="Ketosynthase family 3 (KS3)" evidence="11">
    <location>
        <begin position="10"/>
        <end position="434"/>
    </location>
</feature>
<dbReference type="PROSITE" id="PS50075">
    <property type="entry name" value="CARRIER"/>
    <property type="match status" value="1"/>
</dbReference>
<dbReference type="Pfam" id="PF21089">
    <property type="entry name" value="PKS_DH_N"/>
    <property type="match status" value="1"/>
</dbReference>
<evidence type="ECO:0000313" key="14">
    <source>
        <dbReference type="Proteomes" id="UP000758603"/>
    </source>
</evidence>
<dbReference type="CDD" id="cd05195">
    <property type="entry name" value="enoyl_red"/>
    <property type="match status" value="1"/>
</dbReference>
<gene>
    <name evidence="13" type="ORF">BKA67DRAFT_694203</name>
</gene>
<dbReference type="SUPFAM" id="SSF53901">
    <property type="entry name" value="Thiolase-like"/>
    <property type="match status" value="1"/>
</dbReference>
<dbReference type="FunFam" id="3.40.50.720:FF:000209">
    <property type="entry name" value="Polyketide synthase Pks12"/>
    <property type="match status" value="1"/>
</dbReference>
<dbReference type="GO" id="GO:0006633">
    <property type="term" value="P:fatty acid biosynthetic process"/>
    <property type="evidence" value="ECO:0007669"/>
    <property type="project" value="InterPro"/>
</dbReference>
<dbReference type="RefSeq" id="XP_045955454.1">
    <property type="nucleotide sequence ID" value="XM_046109262.1"/>
</dbReference>
<dbReference type="GO" id="GO:0031177">
    <property type="term" value="F:phosphopantetheine binding"/>
    <property type="evidence" value="ECO:0007669"/>
    <property type="project" value="InterPro"/>
</dbReference>
<dbReference type="GO" id="GO:1901336">
    <property type="term" value="P:lactone biosynthetic process"/>
    <property type="evidence" value="ECO:0007669"/>
    <property type="project" value="UniProtKB-ARBA"/>
</dbReference>
<dbReference type="InterPro" id="IPR036291">
    <property type="entry name" value="NAD(P)-bd_dom_sf"/>
</dbReference>
<evidence type="ECO:0000256" key="8">
    <source>
        <dbReference type="PROSITE-ProRule" id="PRU01363"/>
    </source>
</evidence>
<evidence type="ECO:0000256" key="9">
    <source>
        <dbReference type="SAM" id="MobiDB-lite"/>
    </source>
</evidence>
<dbReference type="InterPro" id="IPR013154">
    <property type="entry name" value="ADH-like_N"/>
</dbReference>
<dbReference type="SUPFAM" id="SSF55048">
    <property type="entry name" value="Probable ACP-binding domain of malonyl-CoA ACP transacylase"/>
    <property type="match status" value="1"/>
</dbReference>
<dbReference type="Pfam" id="PF13602">
    <property type="entry name" value="ADH_zinc_N_2"/>
    <property type="match status" value="1"/>
</dbReference>
<dbReference type="InterPro" id="IPR016039">
    <property type="entry name" value="Thiolase-like"/>
</dbReference>
<dbReference type="Gene3D" id="3.90.180.10">
    <property type="entry name" value="Medium-chain alcohol dehydrogenases, catalytic domain"/>
    <property type="match status" value="1"/>
</dbReference>
<keyword evidence="4" id="KW-0521">NADP</keyword>
<keyword evidence="1" id="KW-0596">Phosphopantetheine</keyword>
<dbReference type="InterPro" id="IPR001227">
    <property type="entry name" value="Ac_transferase_dom_sf"/>
</dbReference>
<feature type="compositionally biased region" description="Polar residues" evidence="9">
    <location>
        <begin position="1612"/>
        <end position="1641"/>
    </location>
</feature>
<reference evidence="13" key="1">
    <citation type="journal article" date="2021" name="Nat. Commun.">
        <title>Genetic determinants of endophytism in the Arabidopsis root mycobiome.</title>
        <authorList>
            <person name="Mesny F."/>
            <person name="Miyauchi S."/>
            <person name="Thiergart T."/>
            <person name="Pickel B."/>
            <person name="Atanasova L."/>
            <person name="Karlsson M."/>
            <person name="Huettel B."/>
            <person name="Barry K.W."/>
            <person name="Haridas S."/>
            <person name="Chen C."/>
            <person name="Bauer D."/>
            <person name="Andreopoulos W."/>
            <person name="Pangilinan J."/>
            <person name="LaButti K."/>
            <person name="Riley R."/>
            <person name="Lipzen A."/>
            <person name="Clum A."/>
            <person name="Drula E."/>
            <person name="Henrissat B."/>
            <person name="Kohler A."/>
            <person name="Grigoriev I.V."/>
            <person name="Martin F.M."/>
            <person name="Hacquard S."/>
        </authorList>
    </citation>
    <scope>NUCLEOTIDE SEQUENCE</scope>
    <source>
        <strain evidence="13">MPI-SDFR-AT-0073</strain>
    </source>
</reference>
<name>A0A9P8UFC7_9PEZI</name>
<feature type="domain" description="Carrier" evidence="10">
    <location>
        <begin position="2480"/>
        <end position="2557"/>
    </location>
</feature>
<dbReference type="InterPro" id="IPR018201">
    <property type="entry name" value="Ketoacyl_synth_AS"/>
</dbReference>
<dbReference type="Gene3D" id="3.40.50.720">
    <property type="entry name" value="NAD(P)-binding Rossmann-like Domain"/>
    <property type="match status" value="1"/>
</dbReference>
<evidence type="ECO:0000256" key="7">
    <source>
        <dbReference type="ARBA" id="ARBA00023315"/>
    </source>
</evidence>
<dbReference type="InterPro" id="IPR049551">
    <property type="entry name" value="PKS_DH_C"/>
</dbReference>
<dbReference type="CDD" id="cd00833">
    <property type="entry name" value="PKS"/>
    <property type="match status" value="1"/>
</dbReference>
<dbReference type="Pfam" id="PF08659">
    <property type="entry name" value="KR"/>
    <property type="match status" value="1"/>
</dbReference>
<dbReference type="InterPro" id="IPR014030">
    <property type="entry name" value="Ketoacyl_synth_N"/>
</dbReference>
<keyword evidence="6" id="KW-0511">Multifunctional enzyme</keyword>
<dbReference type="Pfam" id="PF00109">
    <property type="entry name" value="ketoacyl-synt"/>
    <property type="match status" value="1"/>
</dbReference>
<dbReference type="InterPro" id="IPR049552">
    <property type="entry name" value="PKS_DH_N"/>
</dbReference>
<evidence type="ECO:0000256" key="5">
    <source>
        <dbReference type="ARBA" id="ARBA00023002"/>
    </source>
</evidence>
<dbReference type="InterPro" id="IPR020843">
    <property type="entry name" value="ER"/>
</dbReference>
<dbReference type="Gene3D" id="3.40.47.10">
    <property type="match status" value="1"/>
</dbReference>
<dbReference type="Pfam" id="PF23114">
    <property type="entry name" value="NAD-bd_HRPKS_sdrA"/>
    <property type="match status" value="1"/>
</dbReference>
<dbReference type="Gene3D" id="3.10.129.110">
    <property type="entry name" value="Polyketide synthase dehydratase"/>
    <property type="match status" value="1"/>
</dbReference>
<dbReference type="SMART" id="SM00829">
    <property type="entry name" value="PKS_ER"/>
    <property type="match status" value="1"/>
</dbReference>
<dbReference type="InterPro" id="IPR049900">
    <property type="entry name" value="PKS_mFAS_DH"/>
</dbReference>
<dbReference type="InterPro" id="IPR020806">
    <property type="entry name" value="PKS_PP-bd"/>
</dbReference>
<comment type="caution">
    <text evidence="13">The sequence shown here is derived from an EMBL/GenBank/DDBJ whole genome shotgun (WGS) entry which is preliminary data.</text>
</comment>
<dbReference type="SMART" id="SM00826">
    <property type="entry name" value="PKS_DH"/>
    <property type="match status" value="1"/>
</dbReference>
<dbReference type="InterPro" id="IPR057326">
    <property type="entry name" value="KR_dom"/>
</dbReference>
<evidence type="ECO:0000256" key="1">
    <source>
        <dbReference type="ARBA" id="ARBA00022450"/>
    </source>
</evidence>
<dbReference type="InterPro" id="IPR036736">
    <property type="entry name" value="ACP-like_sf"/>
</dbReference>
<dbReference type="CDD" id="cd02440">
    <property type="entry name" value="AdoMet_MTases"/>
    <property type="match status" value="1"/>
</dbReference>
<dbReference type="PANTHER" id="PTHR43775">
    <property type="entry name" value="FATTY ACID SYNTHASE"/>
    <property type="match status" value="1"/>
</dbReference>
<dbReference type="InterPro" id="IPR016036">
    <property type="entry name" value="Malonyl_transacylase_ACP-bd"/>
</dbReference>
<feature type="region of interest" description="N-terminal hotdog fold" evidence="8">
    <location>
        <begin position="926"/>
        <end position="1058"/>
    </location>
</feature>
<dbReference type="PROSITE" id="PS51257">
    <property type="entry name" value="PROKAR_LIPOPROTEIN"/>
    <property type="match status" value="1"/>
</dbReference>
<evidence type="ECO:0000256" key="2">
    <source>
        <dbReference type="ARBA" id="ARBA00022553"/>
    </source>
</evidence>
<dbReference type="GO" id="GO:0004312">
    <property type="term" value="F:fatty acid synthase activity"/>
    <property type="evidence" value="ECO:0007669"/>
    <property type="project" value="TreeGrafter"/>
</dbReference>
<dbReference type="PANTHER" id="PTHR43775:SF29">
    <property type="entry name" value="ASPERFURANONE POLYKETIDE SYNTHASE AFOG-RELATED"/>
    <property type="match status" value="1"/>
</dbReference>
<dbReference type="Pfam" id="PF02801">
    <property type="entry name" value="Ketoacyl-synt_C"/>
    <property type="match status" value="1"/>
</dbReference>
<feature type="region of interest" description="Disordered" evidence="9">
    <location>
        <begin position="1612"/>
        <end position="1643"/>
    </location>
</feature>
<dbReference type="SMART" id="SM00827">
    <property type="entry name" value="PKS_AT"/>
    <property type="match status" value="1"/>
</dbReference>
<feature type="region of interest" description="C-terminal hotdog fold" evidence="8">
    <location>
        <begin position="1079"/>
        <end position="1234"/>
    </location>
</feature>
<accession>A0A9P8UFC7</accession>
<keyword evidence="5" id="KW-0560">Oxidoreductase</keyword>
<dbReference type="Pfam" id="PF08240">
    <property type="entry name" value="ADH_N"/>
    <property type="match status" value="1"/>
</dbReference>
<dbReference type="GeneID" id="70138153"/>
<dbReference type="InterPro" id="IPR016035">
    <property type="entry name" value="Acyl_Trfase/lysoPLipase"/>
</dbReference>
<dbReference type="Pfam" id="PF00698">
    <property type="entry name" value="Acyl_transf_1"/>
    <property type="match status" value="1"/>
</dbReference>
<dbReference type="InterPro" id="IPR014043">
    <property type="entry name" value="Acyl_transferase_dom"/>
</dbReference>
<dbReference type="Pfam" id="PF23297">
    <property type="entry name" value="ACP_SdgA_C"/>
    <property type="match status" value="1"/>
</dbReference>
<evidence type="ECO:0000256" key="3">
    <source>
        <dbReference type="ARBA" id="ARBA00022679"/>
    </source>
</evidence>
<feature type="active site" description="Proton donor; for dehydratase activity" evidence="8">
    <location>
        <position position="1144"/>
    </location>
</feature>
<dbReference type="EMBL" id="JAGPXC010000007">
    <property type="protein sequence ID" value="KAH6648947.1"/>
    <property type="molecule type" value="Genomic_DNA"/>
</dbReference>
<evidence type="ECO:0000313" key="13">
    <source>
        <dbReference type="EMBL" id="KAH6648947.1"/>
    </source>
</evidence>
<dbReference type="GO" id="GO:0044550">
    <property type="term" value="P:secondary metabolite biosynthetic process"/>
    <property type="evidence" value="ECO:0007669"/>
    <property type="project" value="TreeGrafter"/>
</dbReference>
<keyword evidence="14" id="KW-1185">Reference proteome</keyword>
<keyword evidence="3" id="KW-0808">Transferase</keyword>
<keyword evidence="2" id="KW-0597">Phosphoprotein</keyword>
<dbReference type="SMART" id="SM00825">
    <property type="entry name" value="PKS_KS"/>
    <property type="match status" value="1"/>
</dbReference>
<evidence type="ECO:0000259" key="12">
    <source>
        <dbReference type="PROSITE" id="PS52019"/>
    </source>
</evidence>
<dbReference type="Gene3D" id="3.30.70.250">
    <property type="entry name" value="Malonyl-CoA ACP transacylase, ACP-binding"/>
    <property type="match status" value="1"/>
</dbReference>
<dbReference type="SUPFAM" id="SSF52151">
    <property type="entry name" value="FabD/lysophospholipase-like"/>
    <property type="match status" value="1"/>
</dbReference>